<accession>A0A315VQR5</accession>
<dbReference type="EMBL" id="NHOQ01001250">
    <property type="protein sequence ID" value="PWA25553.1"/>
    <property type="molecule type" value="Genomic_DNA"/>
</dbReference>
<gene>
    <name evidence="2" type="ORF">CCH79_00019651</name>
</gene>
<organism evidence="2 3">
    <name type="scientific">Gambusia affinis</name>
    <name type="common">Western mosquitofish</name>
    <name type="synonym">Heterandria affinis</name>
    <dbReference type="NCBI Taxonomy" id="33528"/>
    <lineage>
        <taxon>Eukaryota</taxon>
        <taxon>Metazoa</taxon>
        <taxon>Chordata</taxon>
        <taxon>Craniata</taxon>
        <taxon>Vertebrata</taxon>
        <taxon>Euteleostomi</taxon>
        <taxon>Actinopterygii</taxon>
        <taxon>Neopterygii</taxon>
        <taxon>Teleostei</taxon>
        <taxon>Neoteleostei</taxon>
        <taxon>Acanthomorphata</taxon>
        <taxon>Ovalentaria</taxon>
        <taxon>Atherinomorphae</taxon>
        <taxon>Cyprinodontiformes</taxon>
        <taxon>Poeciliidae</taxon>
        <taxon>Poeciliinae</taxon>
        <taxon>Gambusia</taxon>
    </lineage>
</organism>
<feature type="compositionally biased region" description="Polar residues" evidence="1">
    <location>
        <begin position="121"/>
        <end position="138"/>
    </location>
</feature>
<name>A0A315VQR5_GAMAF</name>
<keyword evidence="3" id="KW-1185">Reference proteome</keyword>
<dbReference type="Proteomes" id="UP000250572">
    <property type="component" value="Unassembled WGS sequence"/>
</dbReference>
<evidence type="ECO:0000256" key="1">
    <source>
        <dbReference type="SAM" id="MobiDB-lite"/>
    </source>
</evidence>
<protein>
    <submittedName>
        <fullName evidence="2">Uncharacterized protein</fullName>
    </submittedName>
</protein>
<proteinExistence type="predicted"/>
<feature type="region of interest" description="Disordered" evidence="1">
    <location>
        <begin position="1"/>
        <end position="248"/>
    </location>
</feature>
<feature type="compositionally biased region" description="Pro residues" evidence="1">
    <location>
        <begin position="45"/>
        <end position="57"/>
    </location>
</feature>
<comment type="caution">
    <text evidence="2">The sequence shown here is derived from an EMBL/GenBank/DDBJ whole genome shotgun (WGS) entry which is preliminary data.</text>
</comment>
<reference evidence="2 3" key="1">
    <citation type="journal article" date="2018" name="G3 (Bethesda)">
        <title>A High-Quality Reference Genome for the Invasive Mosquitofish Gambusia affinis Using a Chicago Library.</title>
        <authorList>
            <person name="Hoffberg S.L."/>
            <person name="Troendle N.J."/>
            <person name="Glenn T.C."/>
            <person name="Mahmud O."/>
            <person name="Louha S."/>
            <person name="Chalopin D."/>
            <person name="Bennetzen J.L."/>
            <person name="Mauricio R."/>
        </authorList>
    </citation>
    <scope>NUCLEOTIDE SEQUENCE [LARGE SCALE GENOMIC DNA]</scope>
    <source>
        <strain evidence="2">NE01/NJP1002.9</strain>
        <tissue evidence="2">Muscle</tissue>
    </source>
</reference>
<feature type="compositionally biased region" description="Polar residues" evidence="1">
    <location>
        <begin position="22"/>
        <end position="32"/>
    </location>
</feature>
<evidence type="ECO:0000313" key="2">
    <source>
        <dbReference type="EMBL" id="PWA25553.1"/>
    </source>
</evidence>
<dbReference type="AlphaFoldDB" id="A0A315VQR5"/>
<sequence length="248" mass="25980">MKATSTPGSDSGRGADSPGTAALSSRSPSEVTMTVKLCSLLSAGPPAPTASPPPPSPAAATSPPTRSRMREQTPPGHPALEQNPSCLAPERLSVLERLVGQPSAHSSMIGARPGPPDRSGWDSTLSRMIGRLSQQSDSPGPGFCSSHDTSEPSWSDEIRMRVLVGELQVSADQHRENSGERSSAAESREPSGLQRHLAGSPSASNPGLQNRAGLEELDPHGADAWQTARINRLPPGLTGSHQDKRLFI</sequence>
<evidence type="ECO:0000313" key="3">
    <source>
        <dbReference type="Proteomes" id="UP000250572"/>
    </source>
</evidence>